<dbReference type="AlphaFoldDB" id="A0A7M2WSI3"/>
<evidence type="ECO:0000313" key="7">
    <source>
        <dbReference type="EMBL" id="QOV88379.1"/>
    </source>
</evidence>
<dbReference type="Pfam" id="PF22698">
    <property type="entry name" value="Semialdhyde_dhC_1"/>
    <property type="match status" value="1"/>
</dbReference>
<dbReference type="Gene3D" id="3.30.360.10">
    <property type="entry name" value="Dihydrodipicolinate Reductase, domain 2"/>
    <property type="match status" value="1"/>
</dbReference>
<evidence type="ECO:0000256" key="4">
    <source>
        <dbReference type="ARBA" id="ARBA00023002"/>
    </source>
</evidence>
<evidence type="ECO:0000256" key="5">
    <source>
        <dbReference type="HAMAP-Rule" id="MF_00150"/>
    </source>
</evidence>
<evidence type="ECO:0000259" key="6">
    <source>
        <dbReference type="SMART" id="SM00859"/>
    </source>
</evidence>
<protein>
    <recommendedName>
        <fullName evidence="5">N-acetyl-gamma-glutamyl-phosphate reductase</fullName>
        <shortName evidence="5">AGPR</shortName>
        <ecNumber evidence="5">1.2.1.38</ecNumber>
    </recommendedName>
    <alternativeName>
        <fullName evidence="5">N-acetyl-glutamate semialdehyde dehydrogenase</fullName>
        <shortName evidence="5">NAGSA dehydrogenase</shortName>
    </alternativeName>
</protein>
<dbReference type="KEGG" id="hbs:IPV69_19300"/>
<dbReference type="SMART" id="SM00859">
    <property type="entry name" value="Semialdhyde_dh"/>
    <property type="match status" value="1"/>
</dbReference>
<evidence type="ECO:0000313" key="8">
    <source>
        <dbReference type="Proteomes" id="UP000593765"/>
    </source>
</evidence>
<keyword evidence="3 5" id="KW-0521">NADP</keyword>
<dbReference type="InterPro" id="IPR036291">
    <property type="entry name" value="NAD(P)-bd_dom_sf"/>
</dbReference>
<gene>
    <name evidence="5" type="primary">argC</name>
    <name evidence="7" type="ORF">IPV69_19300</name>
</gene>
<organism evidence="7 8">
    <name type="scientific">Humisphaera borealis</name>
    <dbReference type="NCBI Taxonomy" id="2807512"/>
    <lineage>
        <taxon>Bacteria</taxon>
        <taxon>Pseudomonadati</taxon>
        <taxon>Planctomycetota</taxon>
        <taxon>Phycisphaerae</taxon>
        <taxon>Tepidisphaerales</taxon>
        <taxon>Tepidisphaeraceae</taxon>
        <taxon>Humisphaera</taxon>
    </lineage>
</organism>
<keyword evidence="2 5" id="KW-0028">Amino-acid biosynthesis</keyword>
<dbReference type="SUPFAM" id="SSF55347">
    <property type="entry name" value="Glyceraldehyde-3-phosphate dehydrogenase-like, C-terminal domain"/>
    <property type="match status" value="1"/>
</dbReference>
<keyword evidence="8" id="KW-1185">Reference proteome</keyword>
<dbReference type="EMBL" id="CP063458">
    <property type="protein sequence ID" value="QOV88379.1"/>
    <property type="molecule type" value="Genomic_DNA"/>
</dbReference>
<reference evidence="7 8" key="1">
    <citation type="submission" date="2020-10" db="EMBL/GenBank/DDBJ databases">
        <title>Wide distribution of Phycisphaera-like planctomycetes from WD2101 soil group in peatlands and genome analysis of the first cultivated representative.</title>
        <authorList>
            <person name="Dedysh S.N."/>
            <person name="Beletsky A.V."/>
            <person name="Ivanova A."/>
            <person name="Kulichevskaya I.S."/>
            <person name="Suzina N.E."/>
            <person name="Philippov D.A."/>
            <person name="Rakitin A.L."/>
            <person name="Mardanov A.V."/>
            <person name="Ravin N.V."/>
        </authorList>
    </citation>
    <scope>NUCLEOTIDE SEQUENCE [LARGE SCALE GENOMIC DNA]</scope>
    <source>
        <strain evidence="7 8">M1803</strain>
    </source>
</reference>
<dbReference type="GO" id="GO:0005737">
    <property type="term" value="C:cytoplasm"/>
    <property type="evidence" value="ECO:0007669"/>
    <property type="project" value="UniProtKB-SubCell"/>
</dbReference>
<dbReference type="HAMAP" id="MF_00150">
    <property type="entry name" value="ArgC_type1"/>
    <property type="match status" value="1"/>
</dbReference>
<evidence type="ECO:0000256" key="3">
    <source>
        <dbReference type="ARBA" id="ARBA00022857"/>
    </source>
</evidence>
<accession>A0A7M2WSI3</accession>
<keyword evidence="5" id="KW-0963">Cytoplasm</keyword>
<evidence type="ECO:0000256" key="2">
    <source>
        <dbReference type="ARBA" id="ARBA00022605"/>
    </source>
</evidence>
<dbReference type="Proteomes" id="UP000593765">
    <property type="component" value="Chromosome"/>
</dbReference>
<proteinExistence type="inferred from homology"/>
<feature type="domain" description="Semialdehyde dehydrogenase NAD-binding" evidence="6">
    <location>
        <begin position="4"/>
        <end position="122"/>
    </location>
</feature>
<evidence type="ECO:0000256" key="1">
    <source>
        <dbReference type="ARBA" id="ARBA00022571"/>
    </source>
</evidence>
<comment type="similarity">
    <text evidence="5">Belongs to the NAGSA dehydrogenase family. Type 1 subfamily.</text>
</comment>
<dbReference type="NCBIfam" id="TIGR01850">
    <property type="entry name" value="argC"/>
    <property type="match status" value="1"/>
</dbReference>
<dbReference type="GO" id="GO:0006526">
    <property type="term" value="P:L-arginine biosynthetic process"/>
    <property type="evidence" value="ECO:0007669"/>
    <property type="project" value="UniProtKB-UniRule"/>
</dbReference>
<dbReference type="UniPathway" id="UPA00068">
    <property type="reaction ID" value="UER00108"/>
</dbReference>
<name>A0A7M2WSI3_9BACT</name>
<comment type="pathway">
    <text evidence="5">Amino-acid biosynthesis; L-arginine biosynthesis; N(2)-acetyl-L-ornithine from L-glutamate: step 3/4.</text>
</comment>
<comment type="catalytic activity">
    <reaction evidence="5">
        <text>N-acetyl-L-glutamate 5-semialdehyde + phosphate + NADP(+) = N-acetyl-L-glutamyl 5-phosphate + NADPH + H(+)</text>
        <dbReference type="Rhea" id="RHEA:21588"/>
        <dbReference type="ChEBI" id="CHEBI:15378"/>
        <dbReference type="ChEBI" id="CHEBI:29123"/>
        <dbReference type="ChEBI" id="CHEBI:43474"/>
        <dbReference type="ChEBI" id="CHEBI:57783"/>
        <dbReference type="ChEBI" id="CHEBI:57936"/>
        <dbReference type="ChEBI" id="CHEBI:58349"/>
        <dbReference type="EC" id="1.2.1.38"/>
    </reaction>
</comment>
<comment type="subcellular location">
    <subcellularLocation>
        <location evidence="5">Cytoplasm</location>
    </subcellularLocation>
</comment>
<dbReference type="InterPro" id="IPR050085">
    <property type="entry name" value="AGPR"/>
</dbReference>
<dbReference type="GO" id="GO:0070401">
    <property type="term" value="F:NADP+ binding"/>
    <property type="evidence" value="ECO:0007669"/>
    <property type="project" value="InterPro"/>
</dbReference>
<comment type="function">
    <text evidence="5">Catalyzes the NADPH-dependent reduction of N-acetyl-5-glutamyl phosphate to yield N-acetyl-L-glutamate 5-semialdehyde.</text>
</comment>
<dbReference type="InterPro" id="IPR000534">
    <property type="entry name" value="Semialdehyde_DH_NAD-bd"/>
</dbReference>
<dbReference type="PANTHER" id="PTHR32338:SF10">
    <property type="entry name" value="N-ACETYL-GAMMA-GLUTAMYL-PHOSPHATE REDUCTASE, CHLOROPLASTIC-RELATED"/>
    <property type="match status" value="1"/>
</dbReference>
<dbReference type="CDD" id="cd24148">
    <property type="entry name" value="AGPR_1_actinobacAGPR_like"/>
    <property type="match status" value="1"/>
</dbReference>
<dbReference type="GO" id="GO:0051287">
    <property type="term" value="F:NAD binding"/>
    <property type="evidence" value="ECO:0007669"/>
    <property type="project" value="InterPro"/>
</dbReference>
<keyword evidence="1 5" id="KW-0055">Arginine biosynthesis</keyword>
<dbReference type="Pfam" id="PF01118">
    <property type="entry name" value="Semialdhyde_dh"/>
    <property type="match status" value="1"/>
</dbReference>
<sequence>MSIRVGIVGVSGYGGGEALRLCANHPSFEVAYVAGESSSGSKLIEKFPGIGRLGDLIIQKWDPTALPKLDVLFASLPTGASKDALAAVPAGTKIVDIGGDHRYVDGWTYGLADVWPEQIKSASRVANPGCYPAATLGALAPLLAGKLIEPGNIIVDAKTGVSGAGRGGGDSKFSYAEVNEDLSPYGLLKHTHMPEIAATIAKVSGGSSAGLIFTPHLVPMTRGILATIYCRTHPGAGVTTEQCLETARKFYAGRPFVRVTDKPPHTKWAMGSNLTFVSYAADPERNLVIAMGVVDNLGKGAAGQAVQNANLITGQPETAGLEGTPLWP</sequence>
<dbReference type="GO" id="GO:0003942">
    <property type="term" value="F:N-acetyl-gamma-glutamyl-phosphate reductase activity"/>
    <property type="evidence" value="ECO:0007669"/>
    <property type="project" value="UniProtKB-UniRule"/>
</dbReference>
<dbReference type="PANTHER" id="PTHR32338">
    <property type="entry name" value="N-ACETYL-GAMMA-GLUTAMYL-PHOSPHATE REDUCTASE, CHLOROPLASTIC-RELATED-RELATED"/>
    <property type="match status" value="1"/>
</dbReference>
<dbReference type="Gene3D" id="3.40.50.720">
    <property type="entry name" value="NAD(P)-binding Rossmann-like Domain"/>
    <property type="match status" value="1"/>
</dbReference>
<feature type="active site" evidence="5">
    <location>
        <position position="130"/>
    </location>
</feature>
<dbReference type="RefSeq" id="WP_206291358.1">
    <property type="nucleotide sequence ID" value="NZ_CP063458.1"/>
</dbReference>
<dbReference type="CDD" id="cd23934">
    <property type="entry name" value="AGPR_1_C"/>
    <property type="match status" value="1"/>
</dbReference>
<keyword evidence="4 5" id="KW-0560">Oxidoreductase</keyword>
<dbReference type="EC" id="1.2.1.38" evidence="5"/>
<dbReference type="SUPFAM" id="SSF51735">
    <property type="entry name" value="NAD(P)-binding Rossmann-fold domains"/>
    <property type="match status" value="1"/>
</dbReference>
<dbReference type="InterPro" id="IPR000706">
    <property type="entry name" value="AGPR_type-1"/>
</dbReference>
<dbReference type="InterPro" id="IPR058924">
    <property type="entry name" value="AGPR_dimerisation_dom"/>
</dbReference>